<reference evidence="11 12" key="1">
    <citation type="submission" date="2017-04" db="EMBL/GenBank/DDBJ databases">
        <title>Draft genome of the yeast Clavispora lusitaniae type strain CBS 6936.</title>
        <authorList>
            <person name="Durrens P."/>
            <person name="Klopp C."/>
            <person name="Biteau N."/>
            <person name="Fitton-Ouhabi V."/>
            <person name="Dementhon K."/>
            <person name="Accoceberry I."/>
            <person name="Sherman D.J."/>
            <person name="Noel T."/>
        </authorList>
    </citation>
    <scope>NUCLEOTIDE SEQUENCE [LARGE SCALE GENOMIC DNA]</scope>
    <source>
        <strain evidence="11 12">CBS 6936</strain>
    </source>
</reference>
<evidence type="ECO:0000256" key="2">
    <source>
        <dbReference type="ARBA" id="ARBA00012920"/>
    </source>
</evidence>
<dbReference type="InterPro" id="IPR020827">
    <property type="entry name" value="Asparaginase/glutaminase_AS1"/>
</dbReference>
<dbReference type="PANTHER" id="PTHR11707">
    <property type="entry name" value="L-ASPARAGINASE"/>
    <property type="match status" value="1"/>
</dbReference>
<feature type="domain" description="L-asparaginase N-terminal" evidence="9">
    <location>
        <begin position="46"/>
        <end position="235"/>
    </location>
</feature>
<dbReference type="InterPro" id="IPR004550">
    <property type="entry name" value="AsnASE_II"/>
</dbReference>
<comment type="catalytic activity">
    <reaction evidence="4">
        <text>L-asparagine + H2O = L-aspartate + NH4(+)</text>
        <dbReference type="Rhea" id="RHEA:21016"/>
        <dbReference type="ChEBI" id="CHEBI:15377"/>
        <dbReference type="ChEBI" id="CHEBI:28938"/>
        <dbReference type="ChEBI" id="CHEBI:29991"/>
        <dbReference type="ChEBI" id="CHEBI:58048"/>
        <dbReference type="EC" id="3.5.1.1"/>
    </reaction>
</comment>
<protein>
    <recommendedName>
        <fullName evidence="2">asparaginase</fullName>
        <ecNumber evidence="2">3.5.1.1</ecNumber>
    </recommendedName>
</protein>
<dbReference type="PROSITE" id="PS51732">
    <property type="entry name" value="ASN_GLN_ASE_3"/>
    <property type="match status" value="1"/>
</dbReference>
<feature type="binding site" evidence="6">
    <location>
        <begin position="131"/>
        <end position="132"/>
    </location>
    <ligand>
        <name>substrate</name>
    </ligand>
</feature>
<evidence type="ECO:0000256" key="5">
    <source>
        <dbReference type="PIRSR" id="PIRSR001220-1"/>
    </source>
</evidence>
<dbReference type="InterPro" id="IPR036152">
    <property type="entry name" value="Asp/glu_Ase-like_sf"/>
</dbReference>
<dbReference type="Pfam" id="PF17763">
    <property type="entry name" value="Asparaginase_C"/>
    <property type="match status" value="1"/>
</dbReference>
<evidence type="ECO:0000259" key="9">
    <source>
        <dbReference type="Pfam" id="PF00710"/>
    </source>
</evidence>
<evidence type="ECO:0000256" key="7">
    <source>
        <dbReference type="PROSITE-ProRule" id="PRU10099"/>
    </source>
</evidence>
<dbReference type="Gene3D" id="3.40.50.1170">
    <property type="entry name" value="L-asparaginase, N-terminal domain"/>
    <property type="match status" value="1"/>
</dbReference>
<organism evidence="11 12">
    <name type="scientific">Clavispora lusitaniae</name>
    <name type="common">Candida lusitaniae</name>
    <dbReference type="NCBI Taxonomy" id="36911"/>
    <lineage>
        <taxon>Eukaryota</taxon>
        <taxon>Fungi</taxon>
        <taxon>Dikarya</taxon>
        <taxon>Ascomycota</taxon>
        <taxon>Saccharomycotina</taxon>
        <taxon>Pichiomycetes</taxon>
        <taxon>Metschnikowiaceae</taxon>
        <taxon>Clavispora</taxon>
    </lineage>
</organism>
<dbReference type="OMA" id="RYYMQPL"/>
<dbReference type="PROSITE" id="PS00144">
    <property type="entry name" value="ASN_GLN_ASE_1"/>
    <property type="match status" value="1"/>
</dbReference>
<dbReference type="Gene3D" id="3.40.50.40">
    <property type="match status" value="1"/>
</dbReference>
<dbReference type="PRINTS" id="PR00139">
    <property type="entry name" value="ASNGLNASE"/>
</dbReference>
<feature type="active site" evidence="7">
    <location>
        <position position="54"/>
    </location>
</feature>
<dbReference type="AlphaFoldDB" id="A0AA91T2K7"/>
<evidence type="ECO:0000256" key="8">
    <source>
        <dbReference type="RuleBase" id="RU004456"/>
    </source>
</evidence>
<evidence type="ECO:0000256" key="4">
    <source>
        <dbReference type="ARBA" id="ARBA00049366"/>
    </source>
</evidence>
<gene>
    <name evidence="11" type="ORF">A9F13_05g01639</name>
</gene>
<dbReference type="EMBL" id="LYUB02000005">
    <property type="protein sequence ID" value="OVF09364.1"/>
    <property type="molecule type" value="Genomic_DNA"/>
</dbReference>
<evidence type="ECO:0000313" key="11">
    <source>
        <dbReference type="EMBL" id="OVF09364.1"/>
    </source>
</evidence>
<dbReference type="GO" id="GO:0006530">
    <property type="term" value="P:L-asparagine catabolic process"/>
    <property type="evidence" value="ECO:0007669"/>
    <property type="project" value="EnsemblFungi"/>
</dbReference>
<dbReference type="KEGG" id="clus:A9F13_05g01639"/>
<evidence type="ECO:0000256" key="3">
    <source>
        <dbReference type="ARBA" id="ARBA00022801"/>
    </source>
</evidence>
<proteinExistence type="inferred from homology"/>
<evidence type="ECO:0000256" key="1">
    <source>
        <dbReference type="ARBA" id="ARBA00010518"/>
    </source>
</evidence>
<dbReference type="EC" id="3.5.1.1" evidence="2"/>
<comment type="similarity">
    <text evidence="1 8">Belongs to the asparaginase 1 family.</text>
</comment>
<feature type="domain" description="Asparaginase/glutaminase C-terminal" evidence="10">
    <location>
        <begin position="255"/>
        <end position="364"/>
    </location>
</feature>
<dbReference type="InterPro" id="IPR027474">
    <property type="entry name" value="L-asparaginase_N"/>
</dbReference>
<dbReference type="InterPro" id="IPR037152">
    <property type="entry name" value="L-asparaginase_N_sf"/>
</dbReference>
<keyword evidence="3" id="KW-0378">Hydrolase</keyword>
<dbReference type="InterPro" id="IPR006034">
    <property type="entry name" value="Asparaginase/glutaminase-like"/>
</dbReference>
<dbReference type="InterPro" id="IPR040919">
    <property type="entry name" value="Asparaginase_C"/>
</dbReference>
<dbReference type="PIRSF" id="PIRSF500176">
    <property type="entry name" value="L_ASNase"/>
    <property type="match status" value="1"/>
</dbReference>
<dbReference type="Proteomes" id="UP000195602">
    <property type="component" value="Unassembled WGS sequence"/>
</dbReference>
<dbReference type="GO" id="GO:0004067">
    <property type="term" value="F:asparaginase activity"/>
    <property type="evidence" value="ECO:0007669"/>
    <property type="project" value="UniProtKB-UniRule"/>
</dbReference>
<dbReference type="SUPFAM" id="SSF53774">
    <property type="entry name" value="Glutaminase/Asparaginase"/>
    <property type="match status" value="1"/>
</dbReference>
<evidence type="ECO:0000313" key="12">
    <source>
        <dbReference type="Proteomes" id="UP000195602"/>
    </source>
</evidence>
<dbReference type="InterPro" id="IPR027473">
    <property type="entry name" value="L-asparaginase_C"/>
</dbReference>
<feature type="active site" description="O-isoaspartyl threonine intermediate" evidence="5">
    <location>
        <position position="54"/>
    </location>
</feature>
<evidence type="ECO:0000259" key="10">
    <source>
        <dbReference type="Pfam" id="PF17763"/>
    </source>
</evidence>
<evidence type="ECO:0000256" key="6">
    <source>
        <dbReference type="PIRSR" id="PIRSR001220-2"/>
    </source>
</evidence>
<dbReference type="PIRSF" id="PIRSF001220">
    <property type="entry name" value="L-ASNase_gatD"/>
    <property type="match status" value="1"/>
</dbReference>
<sequence length="370" mass="40370">MPSGSDIEIQEDHTHDHTVFKVRYRQNSVSTIDSVSSQGSLRLPVIKVLGTGGTIAAKGSTAFQTAGYHVDLAIEDLISVIPDLSHTCELRFEQVFNLDSKEFTAKQLLELHAKVEADLQHHDGVVITHGTDTCEETAFFLDSTIESDKPVVMCGSMRPSTSVSADGPSNLYQACVVAANPQSRHRGVLVTLNDKIGSGYYISKTDANSLDTFKSLGHGYLGNFVNGEVHYYFPPQRPTGRRLFRLGTAPALPEVIVFYAHQDFNHDLVKLAVENLAVAGIVMATMGAGSLRDDTNAMLAELSQKHEIPVVYSKRSMDGMVPTGAMPKGRYLVAGGYLNPQKARLLLQLCLNDKMGMPQIRKVFRGVYGG</sequence>
<dbReference type="NCBIfam" id="TIGR00520">
    <property type="entry name" value="asnASE_II"/>
    <property type="match status" value="1"/>
</dbReference>
<accession>A0AA91T2K7</accession>
<name>A0AA91T2K7_CLALS</name>
<dbReference type="CDD" id="cd08964">
    <property type="entry name" value="L-asparaginase_II"/>
    <property type="match status" value="1"/>
</dbReference>
<comment type="caution">
    <text evidence="11">The sequence shown here is derived from an EMBL/GenBank/DDBJ whole genome shotgun (WGS) entry which is preliminary data.</text>
</comment>
<dbReference type="SMART" id="SM00870">
    <property type="entry name" value="Asparaginase"/>
    <property type="match status" value="1"/>
</dbReference>
<feature type="binding site" evidence="6">
    <location>
        <position position="100"/>
    </location>
    <ligand>
        <name>substrate</name>
    </ligand>
</feature>
<dbReference type="Pfam" id="PF00710">
    <property type="entry name" value="Asparaginase"/>
    <property type="match status" value="1"/>
</dbReference>
<dbReference type="PANTHER" id="PTHR11707:SF28">
    <property type="entry name" value="60 KDA LYSOPHOSPHOLIPASE"/>
    <property type="match status" value="1"/>
</dbReference>
<dbReference type="FunFam" id="3.40.50.1170:FF:000001">
    <property type="entry name" value="L-asparaginase 2"/>
    <property type="match status" value="1"/>
</dbReference>